<evidence type="ECO:0000313" key="1">
    <source>
        <dbReference type="EMBL" id="KAK7474996.1"/>
    </source>
</evidence>
<dbReference type="Proteomes" id="UP001519460">
    <property type="component" value="Unassembled WGS sequence"/>
</dbReference>
<dbReference type="EMBL" id="JACVVK020000418">
    <property type="protein sequence ID" value="KAK7474996.1"/>
    <property type="molecule type" value="Genomic_DNA"/>
</dbReference>
<keyword evidence="2" id="KW-1185">Reference proteome</keyword>
<comment type="caution">
    <text evidence="1">The sequence shown here is derived from an EMBL/GenBank/DDBJ whole genome shotgun (WGS) entry which is preliminary data.</text>
</comment>
<dbReference type="AlphaFoldDB" id="A0ABD0JJD6"/>
<proteinExistence type="predicted"/>
<feature type="non-terminal residue" evidence="1">
    <location>
        <position position="1"/>
    </location>
</feature>
<protein>
    <submittedName>
        <fullName evidence="1">Uncharacterized protein</fullName>
    </submittedName>
</protein>
<evidence type="ECO:0000313" key="2">
    <source>
        <dbReference type="Proteomes" id="UP001519460"/>
    </source>
</evidence>
<reference evidence="1 2" key="1">
    <citation type="journal article" date="2023" name="Sci. Data">
        <title>Genome assembly of the Korean intertidal mud-creeper Batillaria attramentaria.</title>
        <authorList>
            <person name="Patra A.K."/>
            <person name="Ho P.T."/>
            <person name="Jun S."/>
            <person name="Lee S.J."/>
            <person name="Kim Y."/>
            <person name="Won Y.J."/>
        </authorList>
    </citation>
    <scope>NUCLEOTIDE SEQUENCE [LARGE SCALE GENOMIC DNA]</scope>
    <source>
        <strain evidence="1">Wonlab-2016</strain>
    </source>
</reference>
<sequence length="50" mass="5543">STSLKPLTDKKQRIALDRAVGKRESVGSISVKREVPCKIQETELMCTQSP</sequence>
<organism evidence="1 2">
    <name type="scientific">Batillaria attramentaria</name>
    <dbReference type="NCBI Taxonomy" id="370345"/>
    <lineage>
        <taxon>Eukaryota</taxon>
        <taxon>Metazoa</taxon>
        <taxon>Spiralia</taxon>
        <taxon>Lophotrochozoa</taxon>
        <taxon>Mollusca</taxon>
        <taxon>Gastropoda</taxon>
        <taxon>Caenogastropoda</taxon>
        <taxon>Sorbeoconcha</taxon>
        <taxon>Cerithioidea</taxon>
        <taxon>Batillariidae</taxon>
        <taxon>Batillaria</taxon>
    </lineage>
</organism>
<name>A0ABD0JJD6_9CAEN</name>
<gene>
    <name evidence="1" type="ORF">BaRGS_00033743</name>
</gene>
<accession>A0ABD0JJD6</accession>